<dbReference type="InterPro" id="IPR013780">
    <property type="entry name" value="Glyco_hydro_b"/>
</dbReference>
<name>A0A0N5ABA8_9BILA</name>
<accession>A0A0N5ABA8</accession>
<organism evidence="1 2">
    <name type="scientific">Syphacia muris</name>
    <dbReference type="NCBI Taxonomy" id="451379"/>
    <lineage>
        <taxon>Eukaryota</taxon>
        <taxon>Metazoa</taxon>
        <taxon>Ecdysozoa</taxon>
        <taxon>Nematoda</taxon>
        <taxon>Chromadorea</taxon>
        <taxon>Rhabditida</taxon>
        <taxon>Spirurina</taxon>
        <taxon>Oxyuridomorpha</taxon>
        <taxon>Oxyuroidea</taxon>
        <taxon>Oxyuridae</taxon>
        <taxon>Syphacia</taxon>
    </lineage>
</organism>
<keyword evidence="1" id="KW-1185">Reference proteome</keyword>
<proteinExistence type="predicted"/>
<protein>
    <submittedName>
        <fullName evidence="2">CUB domain-containing protein</fullName>
    </submittedName>
</protein>
<dbReference type="Proteomes" id="UP000046393">
    <property type="component" value="Unplaced"/>
</dbReference>
<evidence type="ECO:0000313" key="1">
    <source>
        <dbReference type="Proteomes" id="UP000046393"/>
    </source>
</evidence>
<sequence length="207" mass="22714">MAMLLLQSENFDSHFVSAAWWSASGEMYYDEGDDKIDDINKYGKLCRLKFTFTSSSEEANLIINRDMCDSGKLFYLEKIVVLGQRFAPSSFKIHNSTTAVCWGSSSDMNRGTYSIVLDPPLNMLGLELAWMLKEVAEYSTSVTADSPSTTTPRFSSSSASSTVAPSVTATSSAISTSPSPTMSTSESTVSCLSHWLIFFTVLLYCLL</sequence>
<dbReference type="Gene3D" id="2.60.40.1180">
    <property type="entry name" value="Golgi alpha-mannosidase II"/>
    <property type="match status" value="1"/>
</dbReference>
<reference evidence="2" key="1">
    <citation type="submission" date="2017-02" db="UniProtKB">
        <authorList>
            <consortium name="WormBaseParasite"/>
        </authorList>
    </citation>
    <scope>IDENTIFICATION</scope>
</reference>
<dbReference type="AlphaFoldDB" id="A0A0N5ABA8"/>
<dbReference type="WBParaSite" id="SMUV_0000143401-mRNA-1">
    <property type="protein sequence ID" value="SMUV_0000143401-mRNA-1"/>
    <property type="gene ID" value="SMUV_0000143401"/>
</dbReference>
<evidence type="ECO:0000313" key="2">
    <source>
        <dbReference type="WBParaSite" id="SMUV_0000143401-mRNA-1"/>
    </source>
</evidence>